<feature type="domain" description="NTP pyrophosphohydrolase MazG-like" evidence="2">
    <location>
        <begin position="391"/>
        <end position="448"/>
    </location>
</feature>
<evidence type="ECO:0000313" key="3">
    <source>
        <dbReference type="EMBL" id="MDQ0478583.1"/>
    </source>
</evidence>
<dbReference type="SUPFAM" id="SSF53790">
    <property type="entry name" value="Tetrapyrrole methylase"/>
    <property type="match status" value="1"/>
</dbReference>
<dbReference type="Pfam" id="PF03819">
    <property type="entry name" value="MazG"/>
    <property type="match status" value="2"/>
</dbReference>
<feature type="domain" description="NTP pyrophosphohydrolase MazG-like" evidence="2">
    <location>
        <begin position="251"/>
        <end position="324"/>
    </location>
</feature>
<feature type="domain" description="Tetrapyrrole methylase" evidence="1">
    <location>
        <begin position="3"/>
        <end position="205"/>
    </location>
</feature>
<dbReference type="InterPro" id="IPR014777">
    <property type="entry name" value="4pyrrole_Mease_sub1"/>
</dbReference>
<dbReference type="RefSeq" id="WP_307354836.1">
    <property type="nucleotide sequence ID" value="NZ_BAAACJ010000008.1"/>
</dbReference>
<dbReference type="PANTHER" id="PTHR30522">
    <property type="entry name" value="NUCLEOSIDE TRIPHOSPHATE PYROPHOSPHOHYDROLASE"/>
    <property type="match status" value="1"/>
</dbReference>
<evidence type="ECO:0000259" key="1">
    <source>
        <dbReference type="Pfam" id="PF00590"/>
    </source>
</evidence>
<dbReference type="InterPro" id="IPR011551">
    <property type="entry name" value="NTP_PyrPHydrolase_MazG"/>
</dbReference>
<dbReference type="InterPro" id="IPR000878">
    <property type="entry name" value="4pyrrol_Mease"/>
</dbReference>
<dbReference type="InterPro" id="IPR048015">
    <property type="entry name" value="NTP-PPase_MazG-like_N"/>
</dbReference>
<dbReference type="CDD" id="cd11528">
    <property type="entry name" value="NTP-PPase_MazG_Nterm"/>
    <property type="match status" value="1"/>
</dbReference>
<protein>
    <submittedName>
        <fullName evidence="3">Tetrapyrrole methylase family protein/MazG family protein</fullName>
    </submittedName>
</protein>
<dbReference type="Gene3D" id="3.40.1010.10">
    <property type="entry name" value="Cobalt-precorrin-4 Transmethylase, Domain 1"/>
    <property type="match status" value="1"/>
</dbReference>
<proteinExistence type="predicted"/>
<dbReference type="InterPro" id="IPR048011">
    <property type="entry name" value="NTP-PPase_MazG-like_C"/>
</dbReference>
<dbReference type="EMBL" id="JAUSWN010000002">
    <property type="protein sequence ID" value="MDQ0478583.1"/>
    <property type="molecule type" value="Genomic_DNA"/>
</dbReference>
<dbReference type="InterPro" id="IPR024180">
    <property type="entry name" value="Tetrapyrrole_Mease/MazG_pred"/>
</dbReference>
<dbReference type="CDD" id="cd11723">
    <property type="entry name" value="YabN_N_like"/>
    <property type="match status" value="1"/>
</dbReference>
<dbReference type="CDD" id="cd11529">
    <property type="entry name" value="NTP-PPase_MazG_Cterm"/>
    <property type="match status" value="1"/>
</dbReference>
<reference evidence="3 4" key="1">
    <citation type="submission" date="2023-07" db="EMBL/GenBank/DDBJ databases">
        <title>Genomic Encyclopedia of Type Strains, Phase IV (KMG-IV): sequencing the most valuable type-strain genomes for metagenomic binning, comparative biology and taxonomic classification.</title>
        <authorList>
            <person name="Goeker M."/>
        </authorList>
    </citation>
    <scope>NUCLEOTIDE SEQUENCE [LARGE SCALE GENOMIC DNA]</scope>
    <source>
        <strain evidence="3 4">DSM 1400</strain>
    </source>
</reference>
<evidence type="ECO:0000259" key="2">
    <source>
        <dbReference type="Pfam" id="PF03819"/>
    </source>
</evidence>
<keyword evidence="4" id="KW-1185">Reference proteome</keyword>
<dbReference type="SUPFAM" id="SSF101386">
    <property type="entry name" value="all-alpha NTP pyrophosphatases"/>
    <property type="match status" value="2"/>
</dbReference>
<evidence type="ECO:0000313" key="4">
    <source>
        <dbReference type="Proteomes" id="UP001224418"/>
    </source>
</evidence>
<accession>A0ABU0JQY1</accession>
<organism evidence="3 4">
    <name type="scientific">Hathewaya limosa</name>
    <name type="common">Clostridium limosum</name>
    <dbReference type="NCBI Taxonomy" id="1536"/>
    <lineage>
        <taxon>Bacteria</taxon>
        <taxon>Bacillati</taxon>
        <taxon>Bacillota</taxon>
        <taxon>Clostridia</taxon>
        <taxon>Eubacteriales</taxon>
        <taxon>Clostridiaceae</taxon>
        <taxon>Hathewaya</taxon>
    </lineage>
</organism>
<dbReference type="InterPro" id="IPR004518">
    <property type="entry name" value="MazG-like_dom"/>
</dbReference>
<dbReference type="Proteomes" id="UP001224418">
    <property type="component" value="Unassembled WGS sequence"/>
</dbReference>
<sequence length="483" mass="55688">MIKILGLGPGDKDSLTLGTIENLKNCENVFLRTEKHPTVEYLRELGIKFATYDNAYETNESFDDVYKSIAEDIISKAKHFEEIVYAVPGHPLVAEKSVILLIDLCKKENVEYEILPAVSFLEAIMGCLKIDPIEGMQVVDAFEMKNSVLNNKTGIVITQVYNNLIASEVKLALSEYYNDEEEIYFVRGAGIKGVESIRKIKIYELDRQEDIDYLTSLYIPKGTKALRNFYDLVNIMDVLRGEEGCPWDLEQDHKTLKKCLIEECYEVLEAIDEDDENKLIEELGDVLLQVVFHAKIGKDEGFFNIYDITEIICEKMISRHPHIFGKIKLDTTQEVLDNWESIKKKENNFENYTQILEHIPKNLPALMRAEKVQKKAAKVGFDWKNVEPALDKVKEEYFEVKEVYNSNNREKIIDELGDLIFATVNVCRFLNIDPEEAVTHTTNKFIKRFSFIETKAQEQGLSLENMTLEEMDGLWEQAKNKND</sequence>
<keyword evidence="3" id="KW-0489">Methyltransferase</keyword>
<dbReference type="GO" id="GO:0032259">
    <property type="term" value="P:methylation"/>
    <property type="evidence" value="ECO:0007669"/>
    <property type="project" value="UniProtKB-KW"/>
</dbReference>
<dbReference type="Pfam" id="PF00590">
    <property type="entry name" value="TP_methylase"/>
    <property type="match status" value="1"/>
</dbReference>
<dbReference type="GO" id="GO:0008168">
    <property type="term" value="F:methyltransferase activity"/>
    <property type="evidence" value="ECO:0007669"/>
    <property type="project" value="UniProtKB-KW"/>
</dbReference>
<comment type="caution">
    <text evidence="3">The sequence shown here is derived from an EMBL/GenBank/DDBJ whole genome shotgun (WGS) entry which is preliminary data.</text>
</comment>
<gene>
    <name evidence="3" type="ORF">QOZ93_000292</name>
</gene>
<dbReference type="Gene3D" id="1.10.287.1080">
    <property type="entry name" value="MazG-like"/>
    <property type="match status" value="2"/>
</dbReference>
<dbReference type="NCBIfam" id="NF007113">
    <property type="entry name" value="PRK09562.1"/>
    <property type="match status" value="1"/>
</dbReference>
<dbReference type="NCBIfam" id="TIGR00444">
    <property type="entry name" value="mazG"/>
    <property type="match status" value="1"/>
</dbReference>
<dbReference type="InterPro" id="IPR035996">
    <property type="entry name" value="4pyrrol_Methylase_sf"/>
</dbReference>
<name>A0ABU0JQY1_HATLI</name>
<keyword evidence="3" id="KW-0808">Transferase</keyword>
<dbReference type="PANTHER" id="PTHR30522:SF0">
    <property type="entry name" value="NUCLEOSIDE TRIPHOSPHATE PYROPHOSPHOHYDROLASE"/>
    <property type="match status" value="1"/>
</dbReference>
<dbReference type="PIRSF" id="PIRSF002845">
    <property type="entry name" value="Ttrprl_mtas_MazG"/>
    <property type="match status" value="1"/>
</dbReference>
<dbReference type="InterPro" id="IPR035013">
    <property type="entry name" value="YabN_N"/>
</dbReference>